<comment type="caution">
    <text evidence="2">The sequence shown here is derived from an EMBL/GenBank/DDBJ whole genome shotgun (WGS) entry which is preliminary data.</text>
</comment>
<sequence>MYLNRLPSSCLLLTLLDSMPLDLSHTPSFRAHAETLSLFQRTKPPLTTKTSRLLDLTPCRIKTLYSIVSHHSLHRFLSVLLANYLILCFSFLEG</sequence>
<dbReference type="EMBL" id="JAHRIO010050032">
    <property type="protein sequence ID" value="MEQ2173859.1"/>
    <property type="molecule type" value="Genomic_DNA"/>
</dbReference>
<gene>
    <name evidence="2" type="ORF">GOODEAATRI_001771</name>
</gene>
<accession>A0ABV0NR19</accession>
<feature type="chain" id="PRO_5045727990" description="Secreted protein" evidence="1">
    <location>
        <begin position="19"/>
        <end position="94"/>
    </location>
</feature>
<dbReference type="Proteomes" id="UP001476798">
    <property type="component" value="Unassembled WGS sequence"/>
</dbReference>
<evidence type="ECO:0008006" key="4">
    <source>
        <dbReference type="Google" id="ProtNLM"/>
    </source>
</evidence>
<keyword evidence="3" id="KW-1185">Reference proteome</keyword>
<evidence type="ECO:0000313" key="3">
    <source>
        <dbReference type="Proteomes" id="UP001476798"/>
    </source>
</evidence>
<name>A0ABV0NR19_9TELE</name>
<proteinExistence type="predicted"/>
<reference evidence="2 3" key="1">
    <citation type="submission" date="2021-06" db="EMBL/GenBank/DDBJ databases">
        <authorList>
            <person name="Palmer J.M."/>
        </authorList>
    </citation>
    <scope>NUCLEOTIDE SEQUENCE [LARGE SCALE GENOMIC DNA]</scope>
    <source>
        <strain evidence="2 3">GA_2019</strain>
        <tissue evidence="2">Muscle</tissue>
    </source>
</reference>
<evidence type="ECO:0000313" key="2">
    <source>
        <dbReference type="EMBL" id="MEQ2173859.1"/>
    </source>
</evidence>
<evidence type="ECO:0000256" key="1">
    <source>
        <dbReference type="SAM" id="SignalP"/>
    </source>
</evidence>
<keyword evidence="1" id="KW-0732">Signal</keyword>
<feature type="signal peptide" evidence="1">
    <location>
        <begin position="1"/>
        <end position="18"/>
    </location>
</feature>
<protein>
    <recommendedName>
        <fullName evidence="4">Secreted protein</fullName>
    </recommendedName>
</protein>
<organism evidence="2 3">
    <name type="scientific">Goodea atripinnis</name>
    <dbReference type="NCBI Taxonomy" id="208336"/>
    <lineage>
        <taxon>Eukaryota</taxon>
        <taxon>Metazoa</taxon>
        <taxon>Chordata</taxon>
        <taxon>Craniata</taxon>
        <taxon>Vertebrata</taxon>
        <taxon>Euteleostomi</taxon>
        <taxon>Actinopterygii</taxon>
        <taxon>Neopterygii</taxon>
        <taxon>Teleostei</taxon>
        <taxon>Neoteleostei</taxon>
        <taxon>Acanthomorphata</taxon>
        <taxon>Ovalentaria</taxon>
        <taxon>Atherinomorphae</taxon>
        <taxon>Cyprinodontiformes</taxon>
        <taxon>Goodeidae</taxon>
        <taxon>Goodea</taxon>
    </lineage>
</organism>